<dbReference type="SUPFAM" id="SSF51294">
    <property type="entry name" value="Hedgehog/intein (Hint) domain"/>
    <property type="match status" value="1"/>
</dbReference>
<dbReference type="InterPro" id="IPR036844">
    <property type="entry name" value="Hint_dom_sf"/>
</dbReference>
<sequence length="222" mass="24262">MAKDRGPGRQPVGRDLASTAEATTVTATAGHPFWVPSLREWVDAGELKPGQWLQTSSGAWIQIGAVEAWTAKKATVHNLTVTDVHTYYVLVGAAPVLAHNCIDPRPDFNSDLSANGHYSKHVKGVDFRIKKGRVREPQAWDASLPEFDRLGGRKAYREAARDFMHGDGPDGSITVRTPSGAVHRFDPSTGYYGYLNSGGTISTFFRPAEGLSYFRRSAMSAR</sequence>
<evidence type="ECO:0000313" key="1">
    <source>
        <dbReference type="EMBL" id="MEU3782498.1"/>
    </source>
</evidence>
<accession>A0ABV2ZIW2</accession>
<organism evidence="1 2">
    <name type="scientific">Streptomyces sp. 900129855</name>
    <dbReference type="NCBI Taxonomy" id="3155129"/>
    <lineage>
        <taxon>Bacteria</taxon>
        <taxon>Bacillati</taxon>
        <taxon>Actinomycetota</taxon>
        <taxon>Actinomycetes</taxon>
        <taxon>Kitasatosporales</taxon>
        <taxon>Streptomycetaceae</taxon>
        <taxon>Streptomyces</taxon>
    </lineage>
</organism>
<protein>
    <submittedName>
        <fullName evidence="1">Polymorphic toxin-type HINT domain-containing protein</fullName>
    </submittedName>
</protein>
<dbReference type="Gene3D" id="2.170.16.10">
    <property type="entry name" value="Hedgehog/Intein (Hint) domain"/>
    <property type="match status" value="1"/>
</dbReference>
<comment type="caution">
    <text evidence="1">The sequence shown here is derived from an EMBL/GenBank/DDBJ whole genome shotgun (WGS) entry which is preliminary data.</text>
</comment>
<dbReference type="InterPro" id="IPR030934">
    <property type="entry name" value="Intein_C"/>
</dbReference>
<dbReference type="Pfam" id="PF07591">
    <property type="entry name" value="PT-HINT"/>
    <property type="match status" value="1"/>
</dbReference>
<evidence type="ECO:0000313" key="2">
    <source>
        <dbReference type="Proteomes" id="UP001550739"/>
    </source>
</evidence>
<proteinExistence type="predicted"/>
<dbReference type="Proteomes" id="UP001550739">
    <property type="component" value="Unassembled WGS sequence"/>
</dbReference>
<keyword evidence="2" id="KW-1185">Reference proteome</keyword>
<dbReference type="EMBL" id="JBEZVE010000009">
    <property type="protein sequence ID" value="MEU3782498.1"/>
    <property type="molecule type" value="Genomic_DNA"/>
</dbReference>
<reference evidence="1 2" key="1">
    <citation type="submission" date="2024-06" db="EMBL/GenBank/DDBJ databases">
        <title>The Natural Products Discovery Center: Release of the First 8490 Sequenced Strains for Exploring Actinobacteria Biosynthetic Diversity.</title>
        <authorList>
            <person name="Kalkreuter E."/>
            <person name="Kautsar S.A."/>
            <person name="Yang D."/>
            <person name="Bader C.D."/>
            <person name="Teijaro C.N."/>
            <person name="Fluegel L."/>
            <person name="Davis C.M."/>
            <person name="Simpson J.R."/>
            <person name="Lauterbach L."/>
            <person name="Steele A.D."/>
            <person name="Gui C."/>
            <person name="Meng S."/>
            <person name="Li G."/>
            <person name="Viehrig K."/>
            <person name="Ye F."/>
            <person name="Su P."/>
            <person name="Kiefer A.F."/>
            <person name="Nichols A."/>
            <person name="Cepeda A.J."/>
            <person name="Yan W."/>
            <person name="Fan B."/>
            <person name="Jiang Y."/>
            <person name="Adhikari A."/>
            <person name="Zheng C.-J."/>
            <person name="Schuster L."/>
            <person name="Cowan T.M."/>
            <person name="Smanski M.J."/>
            <person name="Chevrette M.G."/>
            <person name="De Carvalho L.P.S."/>
            <person name="Shen B."/>
        </authorList>
    </citation>
    <scope>NUCLEOTIDE SEQUENCE [LARGE SCALE GENOMIC DNA]</scope>
    <source>
        <strain evidence="1 2">NPDC033843</strain>
    </source>
</reference>
<dbReference type="PROSITE" id="PS50818">
    <property type="entry name" value="INTEIN_C_TER"/>
    <property type="match status" value="1"/>
</dbReference>
<name>A0ABV2ZIW2_9ACTN</name>
<gene>
    <name evidence="1" type="ORF">AB0E89_18310</name>
</gene>
<dbReference type="RefSeq" id="WP_334581375.1">
    <property type="nucleotide sequence ID" value="NZ_JBEZVE010000009.1"/>
</dbReference>